<name>A0A087TTU5_STEMI</name>
<dbReference type="EMBL" id="KK116704">
    <property type="protein sequence ID" value="KFM68534.1"/>
    <property type="molecule type" value="Genomic_DNA"/>
</dbReference>
<dbReference type="AlphaFoldDB" id="A0A087TTU5"/>
<evidence type="ECO:0000313" key="2">
    <source>
        <dbReference type="Proteomes" id="UP000054359"/>
    </source>
</evidence>
<proteinExistence type="predicted"/>
<accession>A0A087TTU5</accession>
<feature type="non-terminal residue" evidence="1">
    <location>
        <position position="37"/>
    </location>
</feature>
<keyword evidence="2" id="KW-1185">Reference proteome</keyword>
<gene>
    <name evidence="1" type="ORF">X975_23383</name>
</gene>
<sequence>METLHSGYFHPVLRQYQEVNTDVHSSHLMYPLFLINT</sequence>
<organism evidence="1 2">
    <name type="scientific">Stegodyphus mimosarum</name>
    <name type="common">African social velvet spider</name>
    <dbReference type="NCBI Taxonomy" id="407821"/>
    <lineage>
        <taxon>Eukaryota</taxon>
        <taxon>Metazoa</taxon>
        <taxon>Ecdysozoa</taxon>
        <taxon>Arthropoda</taxon>
        <taxon>Chelicerata</taxon>
        <taxon>Arachnida</taxon>
        <taxon>Araneae</taxon>
        <taxon>Araneomorphae</taxon>
        <taxon>Entelegynae</taxon>
        <taxon>Eresoidea</taxon>
        <taxon>Eresidae</taxon>
        <taxon>Stegodyphus</taxon>
    </lineage>
</organism>
<dbReference type="OrthoDB" id="1530at2759"/>
<evidence type="ECO:0000313" key="1">
    <source>
        <dbReference type="EMBL" id="KFM68534.1"/>
    </source>
</evidence>
<dbReference type="Proteomes" id="UP000054359">
    <property type="component" value="Unassembled WGS sequence"/>
</dbReference>
<protein>
    <recommendedName>
        <fullName evidence="3">Porphobilinogen synthase</fullName>
    </recommendedName>
</protein>
<evidence type="ECO:0008006" key="3">
    <source>
        <dbReference type="Google" id="ProtNLM"/>
    </source>
</evidence>
<reference evidence="1 2" key="1">
    <citation type="submission" date="2013-11" db="EMBL/GenBank/DDBJ databases">
        <title>Genome sequencing of Stegodyphus mimosarum.</title>
        <authorList>
            <person name="Bechsgaard J."/>
        </authorList>
    </citation>
    <scope>NUCLEOTIDE SEQUENCE [LARGE SCALE GENOMIC DNA]</scope>
</reference>